<dbReference type="Proteomes" id="UP000568664">
    <property type="component" value="Unassembled WGS sequence"/>
</dbReference>
<proteinExistence type="predicted"/>
<sequence length="501" mass="57238">MRNWFLVLIILPSIAWATNKPLLRIVAPEIPQLINTDGTGTYWNIIKAIYQPHYKLQLSTALPSEIARLKQEEFADAFISFGKNTNSVNDVFSKQHIDTRYSIHLLYNPAQFEYTTPSSLEHKVVATTREFTTLDILPYNTQMYQVDSIANINKLVHNKRIDALVTYSYNVHLSDPEQSLTSVEIAPAQKVYLQFPSTNGQRLADEFDAAMAKLLADKEIEQYFEKEADYLHANFFNTSQNNQIDWHLVPKKYSQDSKKLEALEQEIHFSSYIDRQLSNIDLDIQVNSSRIIFEHFKTQDNQCALNISKTEERQLIAYFSLPSYVFLAPRLLTISGSKIEQELSNQSVNTISLEHLLIPAPQYRIAIIDGGNTEKVLLKSYSQDLLDNLVQISDVPQNKILPLLLNKRVDAVIVWPSLIPNIIADSKVSNQLTTFGLNKLVSNYQYSYIACSKSEKGLAMIEAINLLLEQKKHRSALFDETLSTMDNQSVVQFKELLVKPL</sequence>
<evidence type="ECO:0000313" key="1">
    <source>
        <dbReference type="EMBL" id="NMP30363.1"/>
    </source>
</evidence>
<reference evidence="1 2" key="1">
    <citation type="submission" date="2020-04" db="EMBL/GenBank/DDBJ databases">
        <title>Thalassotalea sp. M1531, isolated from the surface of marine red alga.</title>
        <authorList>
            <person name="Pang L."/>
            <person name="Lu D.-C."/>
        </authorList>
    </citation>
    <scope>NUCLEOTIDE SEQUENCE [LARGE SCALE GENOMIC DNA]</scope>
    <source>
        <strain evidence="1 2">M1531</strain>
    </source>
</reference>
<dbReference type="RefSeq" id="WP_169073680.1">
    <property type="nucleotide sequence ID" value="NZ_JABBXH010000001.1"/>
</dbReference>
<name>A0A7Y0Q5I7_9GAMM</name>
<organism evidence="1 2">
    <name type="scientific">Thalassotalea algicola</name>
    <dbReference type="NCBI Taxonomy" id="2716224"/>
    <lineage>
        <taxon>Bacteria</taxon>
        <taxon>Pseudomonadati</taxon>
        <taxon>Pseudomonadota</taxon>
        <taxon>Gammaproteobacteria</taxon>
        <taxon>Alteromonadales</taxon>
        <taxon>Colwelliaceae</taxon>
        <taxon>Thalassotalea</taxon>
    </lineage>
</organism>
<dbReference type="AlphaFoldDB" id="A0A7Y0Q5I7"/>
<dbReference type="SUPFAM" id="SSF53850">
    <property type="entry name" value="Periplasmic binding protein-like II"/>
    <property type="match status" value="2"/>
</dbReference>
<comment type="caution">
    <text evidence="1">The sequence shown here is derived from an EMBL/GenBank/DDBJ whole genome shotgun (WGS) entry which is preliminary data.</text>
</comment>
<protein>
    <submittedName>
        <fullName evidence="1">Transporter substrate-binding domain-containing protein</fullName>
    </submittedName>
</protein>
<gene>
    <name evidence="1" type="ORF">HII17_02210</name>
</gene>
<dbReference type="EMBL" id="JABBXH010000001">
    <property type="protein sequence ID" value="NMP30363.1"/>
    <property type="molecule type" value="Genomic_DNA"/>
</dbReference>
<dbReference type="Gene3D" id="3.40.190.10">
    <property type="entry name" value="Periplasmic binding protein-like II"/>
    <property type="match status" value="2"/>
</dbReference>
<accession>A0A7Y0Q5I7</accession>
<keyword evidence="2" id="KW-1185">Reference proteome</keyword>
<evidence type="ECO:0000313" key="2">
    <source>
        <dbReference type="Proteomes" id="UP000568664"/>
    </source>
</evidence>